<reference evidence="7" key="2">
    <citation type="journal article" date="2023" name="Microbiome">
        <title>Synthase-selected sorting approach identifies a beta-lactone synthase in a nudibranch symbiotic bacterium.</title>
        <authorList>
            <person name="Dzunkova M."/>
            <person name="La Clair J.J."/>
            <person name="Tyml T."/>
            <person name="Doud D."/>
            <person name="Schulz F."/>
            <person name="Piquer-Esteban S."/>
            <person name="Porcel Sanchis D."/>
            <person name="Osborn A."/>
            <person name="Robinson D."/>
            <person name="Louie K.B."/>
            <person name="Bowen B.P."/>
            <person name="Bowers R.M."/>
            <person name="Lee J."/>
            <person name="Arnau V."/>
            <person name="Diaz-Villanueva W."/>
            <person name="Stepanauskas R."/>
            <person name="Gosliner T."/>
            <person name="Date S.V."/>
            <person name="Northen T.R."/>
            <person name="Cheng J.F."/>
            <person name="Burkart M.D."/>
            <person name="Woyke T."/>
        </authorList>
    </citation>
    <scope>NUCLEOTIDE SEQUENCE</scope>
    <source>
        <strain evidence="7">Df01</strain>
    </source>
</reference>
<evidence type="ECO:0000256" key="5">
    <source>
        <dbReference type="HAMAP-Rule" id="MF_01326"/>
    </source>
</evidence>
<dbReference type="HAMAP" id="MF_01326_B">
    <property type="entry name" value="Ribosomal_uL24_B"/>
    <property type="match status" value="1"/>
</dbReference>
<accession>A0ABT7QL35</accession>
<dbReference type="PANTHER" id="PTHR12903">
    <property type="entry name" value="MITOCHONDRIAL RIBOSOMAL PROTEIN L24"/>
    <property type="match status" value="1"/>
</dbReference>
<dbReference type="CDD" id="cd06089">
    <property type="entry name" value="KOW_RPL26"/>
    <property type="match status" value="1"/>
</dbReference>
<sequence length="105" mass="11459">MNKIKSGDEIIVLCGRDKGRTGVVRKVLLDSQDKPEKVIVEGINTVTHYDRPNPQENQPGGLVKREAPLHASNVAFLNEDKGVRIKIGIGADGKKTRFAAGKEVK</sequence>
<evidence type="ECO:0000256" key="2">
    <source>
        <dbReference type="ARBA" id="ARBA00022980"/>
    </source>
</evidence>
<feature type="domain" description="Large ribosomal subunit protein uL24 C-terminal" evidence="6">
    <location>
        <begin position="43"/>
        <end position="99"/>
    </location>
</feature>
<dbReference type="Proteomes" id="UP001168167">
    <property type="component" value="Unassembled WGS sequence"/>
</dbReference>
<dbReference type="InterPro" id="IPR041988">
    <property type="entry name" value="Ribosomal_uL24_KOW"/>
</dbReference>
<reference evidence="7" key="1">
    <citation type="submission" date="2022-08" db="EMBL/GenBank/DDBJ databases">
        <authorList>
            <person name="Dzunkova M."/>
            <person name="La Clair J."/>
            <person name="Tyml T."/>
            <person name="Doud D."/>
            <person name="Schulz F."/>
            <person name="Piquer S."/>
            <person name="Porcel Sanchis D."/>
            <person name="Osborn A."/>
            <person name="Robinson D."/>
            <person name="Louie K.B."/>
            <person name="Bowen B.P."/>
            <person name="Bowers R."/>
            <person name="Lee J."/>
            <person name="Arnau Llombart V."/>
            <person name="Diaz Villanueva W."/>
            <person name="Gosliner T."/>
            <person name="Northen T."/>
            <person name="Cheng J.-F."/>
            <person name="Burkart M.D."/>
            <person name="Woyke T."/>
        </authorList>
    </citation>
    <scope>NUCLEOTIDE SEQUENCE</scope>
    <source>
        <strain evidence="7">Df01</strain>
    </source>
</reference>
<keyword evidence="8" id="KW-1185">Reference proteome</keyword>
<evidence type="ECO:0000256" key="3">
    <source>
        <dbReference type="ARBA" id="ARBA00023274"/>
    </source>
</evidence>
<evidence type="ECO:0000259" key="6">
    <source>
        <dbReference type="Pfam" id="PF17136"/>
    </source>
</evidence>
<keyword evidence="2 5" id="KW-0689">Ribosomal protein</keyword>
<dbReference type="GO" id="GO:0005840">
    <property type="term" value="C:ribosome"/>
    <property type="evidence" value="ECO:0007669"/>
    <property type="project" value="UniProtKB-KW"/>
</dbReference>
<comment type="function">
    <text evidence="5">One of the proteins that surrounds the polypeptide exit tunnel on the outside of the subunit.</text>
</comment>
<dbReference type="InterPro" id="IPR057264">
    <property type="entry name" value="Ribosomal_uL24_C"/>
</dbReference>
<dbReference type="InterPro" id="IPR005825">
    <property type="entry name" value="Ribosomal_uL24_CS"/>
</dbReference>
<keyword evidence="3 5" id="KW-0687">Ribonucleoprotein</keyword>
<keyword evidence="5" id="KW-0699">rRNA-binding</keyword>
<dbReference type="InterPro" id="IPR003256">
    <property type="entry name" value="Ribosomal_uL24"/>
</dbReference>
<protein>
    <recommendedName>
        <fullName evidence="4 5">Large ribosomal subunit protein uL24</fullName>
    </recommendedName>
</protein>
<dbReference type="InterPro" id="IPR008991">
    <property type="entry name" value="Translation_prot_SH3-like_sf"/>
</dbReference>
<dbReference type="SUPFAM" id="SSF50104">
    <property type="entry name" value="Translation proteins SH3-like domain"/>
    <property type="match status" value="1"/>
</dbReference>
<dbReference type="InterPro" id="IPR014722">
    <property type="entry name" value="Rib_uL2_dom2"/>
</dbReference>
<evidence type="ECO:0000256" key="4">
    <source>
        <dbReference type="ARBA" id="ARBA00035206"/>
    </source>
</evidence>
<dbReference type="NCBIfam" id="TIGR01079">
    <property type="entry name" value="rplX_bact"/>
    <property type="match status" value="1"/>
</dbReference>
<name>A0ABT7QL35_9GAMM</name>
<comment type="subunit">
    <text evidence="5">Part of the 50S ribosomal subunit.</text>
</comment>
<comment type="similarity">
    <text evidence="1 5">Belongs to the universal ribosomal protein uL24 family.</text>
</comment>
<gene>
    <name evidence="5 7" type="primary">rplX</name>
    <name evidence="7" type="ORF">NQX30_02840</name>
</gene>
<evidence type="ECO:0000313" key="8">
    <source>
        <dbReference type="Proteomes" id="UP001168167"/>
    </source>
</evidence>
<keyword evidence="5" id="KW-0694">RNA-binding</keyword>
<dbReference type="PROSITE" id="PS01108">
    <property type="entry name" value="RIBOSOMAL_L24"/>
    <property type="match status" value="1"/>
</dbReference>
<comment type="function">
    <text evidence="5">One of two assembly initiator proteins, it binds directly to the 5'-end of the 23S rRNA, where it nucleates assembly of the 50S subunit.</text>
</comment>
<evidence type="ECO:0000313" key="7">
    <source>
        <dbReference type="EMBL" id="MDM5147310.1"/>
    </source>
</evidence>
<organism evidence="7 8">
    <name type="scientific">Candidatus Doriopsillibacter californiensis</name>
    <dbReference type="NCBI Taxonomy" id="2970740"/>
    <lineage>
        <taxon>Bacteria</taxon>
        <taxon>Pseudomonadati</taxon>
        <taxon>Pseudomonadota</taxon>
        <taxon>Gammaproteobacteria</taxon>
        <taxon>Candidatus Tethybacterales</taxon>
        <taxon>Candidatus Persebacteraceae</taxon>
        <taxon>Candidatus Doriopsillibacter</taxon>
    </lineage>
</organism>
<dbReference type="EMBL" id="JANQAO010000001">
    <property type="protein sequence ID" value="MDM5147310.1"/>
    <property type="molecule type" value="Genomic_DNA"/>
</dbReference>
<comment type="caution">
    <text evidence="7">The sequence shown here is derived from an EMBL/GenBank/DDBJ whole genome shotgun (WGS) entry which is preliminary data.</text>
</comment>
<proteinExistence type="inferred from homology"/>
<evidence type="ECO:0000256" key="1">
    <source>
        <dbReference type="ARBA" id="ARBA00010618"/>
    </source>
</evidence>
<dbReference type="Gene3D" id="2.30.30.30">
    <property type="match status" value="1"/>
</dbReference>
<dbReference type="Pfam" id="PF17136">
    <property type="entry name" value="ribosomal_L24"/>
    <property type="match status" value="1"/>
</dbReference>